<keyword evidence="3 4" id="KW-0067">ATP-binding</keyword>
<feature type="region of interest" description="Disordered" evidence="5">
    <location>
        <begin position="282"/>
        <end position="303"/>
    </location>
</feature>
<feature type="compositionally biased region" description="Low complexity" evidence="5">
    <location>
        <begin position="289"/>
        <end position="298"/>
    </location>
</feature>
<gene>
    <name evidence="6" type="ORF">TCMB3V08_LOCUS8581</name>
</gene>
<dbReference type="EC" id="3.6.4.-" evidence="4"/>
<reference evidence="6" key="1">
    <citation type="submission" date="2020-11" db="EMBL/GenBank/DDBJ databases">
        <authorList>
            <person name="Tran Van P."/>
        </authorList>
    </citation>
    <scope>NUCLEOTIDE SEQUENCE</scope>
</reference>
<keyword evidence="2" id="KW-0547">Nucleotide-binding</keyword>
<comment type="subcellular location">
    <subcellularLocation>
        <location evidence="1 4">Nucleus</location>
    </subcellularLocation>
</comment>
<dbReference type="GO" id="GO:0003677">
    <property type="term" value="F:DNA binding"/>
    <property type="evidence" value="ECO:0007669"/>
    <property type="project" value="UniProtKB-UniRule"/>
</dbReference>
<feature type="compositionally biased region" description="Polar residues" evidence="5">
    <location>
        <begin position="134"/>
        <end position="152"/>
    </location>
</feature>
<protein>
    <recommendedName>
        <fullName evidence="4">Chromatin-remodeling ATPase INO80</fullName>
        <ecNumber evidence="4">3.6.4.-</ecNumber>
    </recommendedName>
</protein>
<name>A0A7R9JB11_TIMCA</name>
<evidence type="ECO:0000256" key="2">
    <source>
        <dbReference type="ARBA" id="ARBA00022741"/>
    </source>
</evidence>
<dbReference type="GO" id="GO:0005524">
    <property type="term" value="F:ATP binding"/>
    <property type="evidence" value="ECO:0007669"/>
    <property type="project" value="UniProtKB-UniRule"/>
</dbReference>
<feature type="region of interest" description="Disordered" evidence="5">
    <location>
        <begin position="118"/>
        <end position="172"/>
    </location>
</feature>
<accession>A0A7R9JB11</accession>
<dbReference type="GO" id="GO:0006338">
    <property type="term" value="P:chromatin remodeling"/>
    <property type="evidence" value="ECO:0007669"/>
    <property type="project" value="UniProtKB-UniRule"/>
</dbReference>
<dbReference type="GO" id="GO:0031011">
    <property type="term" value="C:Ino80 complex"/>
    <property type="evidence" value="ECO:0007669"/>
    <property type="project" value="UniProtKB-UniRule"/>
</dbReference>
<dbReference type="PANTHER" id="PTHR45685">
    <property type="entry name" value="HELICASE SRCAP-RELATED"/>
    <property type="match status" value="1"/>
</dbReference>
<dbReference type="EMBL" id="OE183780">
    <property type="protein sequence ID" value="CAD7576005.1"/>
    <property type="molecule type" value="Genomic_DNA"/>
</dbReference>
<dbReference type="GO" id="GO:0016887">
    <property type="term" value="F:ATP hydrolysis activity"/>
    <property type="evidence" value="ECO:0007669"/>
    <property type="project" value="TreeGrafter"/>
</dbReference>
<keyword evidence="4" id="KW-0227">DNA damage</keyword>
<comment type="function">
    <text evidence="4">ATPase component of the INO80 complex which remodels chromatin by shifting nucleosomes and is involved in DNA repair.</text>
</comment>
<dbReference type="InterPro" id="IPR027417">
    <property type="entry name" value="P-loop_NTPase"/>
</dbReference>
<keyword evidence="4" id="KW-0378">Hydrolase</keyword>
<evidence type="ECO:0000313" key="6">
    <source>
        <dbReference type="EMBL" id="CAD7576005.1"/>
    </source>
</evidence>
<sequence>MDRAHRLGQTKQVTVYRLICKGSIEERILQRAREKSEIQRMVISGGNFKPDTLKPKEVVSLLLDDEEIEKKYRQKQAERRTQEEARADFYRERDRERKRKQFLGVVKNEVKKARVEEGGEDTILSVDSAPPSPSHSEVSQGSGVPQDETSNEGLVVDVDSPGTPSQTTASISLSSEVETSTFTQELANALVVLSFTAEDGEIEVRISVDKGRVNFKLDPDKSAVPCVLCDPWKSSQEPPRSLRFGDDGVGNRPPPLLLTIPPLLHFIGTVDVDFRRRGPTFAWKESGNPLKKPSLPSSPDRDSNLYLPVLGSLAQHESSALANLSTEAGTGKVELEEVNPHSRGGRVKNHLVKTTPSSSDRDSNLDLPVLSSRAQHDKRVSQLRHRGG</sequence>
<comment type="subunit">
    <text evidence="4">Component of the INO80 chromatin-remodeling complex.</text>
</comment>
<dbReference type="Gene3D" id="3.40.50.300">
    <property type="entry name" value="P-loop containing nucleotide triphosphate hydrolases"/>
    <property type="match status" value="1"/>
</dbReference>
<feature type="compositionally biased region" description="Polar residues" evidence="5">
    <location>
        <begin position="162"/>
        <end position="172"/>
    </location>
</feature>
<evidence type="ECO:0000256" key="4">
    <source>
        <dbReference type="RuleBase" id="RU368001"/>
    </source>
</evidence>
<evidence type="ECO:0000256" key="5">
    <source>
        <dbReference type="SAM" id="MobiDB-lite"/>
    </source>
</evidence>
<organism evidence="6">
    <name type="scientific">Timema californicum</name>
    <name type="common">California timema</name>
    <name type="synonym">Walking stick</name>
    <dbReference type="NCBI Taxonomy" id="61474"/>
    <lineage>
        <taxon>Eukaryota</taxon>
        <taxon>Metazoa</taxon>
        <taxon>Ecdysozoa</taxon>
        <taxon>Arthropoda</taxon>
        <taxon>Hexapoda</taxon>
        <taxon>Insecta</taxon>
        <taxon>Pterygota</taxon>
        <taxon>Neoptera</taxon>
        <taxon>Polyneoptera</taxon>
        <taxon>Phasmatodea</taxon>
        <taxon>Timematodea</taxon>
        <taxon>Timematoidea</taxon>
        <taxon>Timematidae</taxon>
        <taxon>Timema</taxon>
    </lineage>
</organism>
<comment type="catalytic activity">
    <reaction evidence="4">
        <text>ATP + H2O = ADP + phosphate + H(+)</text>
        <dbReference type="Rhea" id="RHEA:13065"/>
        <dbReference type="ChEBI" id="CHEBI:15377"/>
        <dbReference type="ChEBI" id="CHEBI:15378"/>
        <dbReference type="ChEBI" id="CHEBI:30616"/>
        <dbReference type="ChEBI" id="CHEBI:43474"/>
        <dbReference type="ChEBI" id="CHEBI:456216"/>
    </reaction>
</comment>
<dbReference type="GO" id="GO:0006281">
    <property type="term" value="P:DNA repair"/>
    <property type="evidence" value="ECO:0007669"/>
    <property type="project" value="UniProtKB-UniRule"/>
</dbReference>
<proteinExistence type="inferred from homology"/>
<comment type="domain">
    <text evidence="4">The DBINO region is involved in binding to DNA.</text>
</comment>
<comment type="similarity">
    <text evidence="4">Belongs to the SNF2/RAD54 helicase family.</text>
</comment>
<evidence type="ECO:0000256" key="1">
    <source>
        <dbReference type="ARBA" id="ARBA00004123"/>
    </source>
</evidence>
<dbReference type="AlphaFoldDB" id="A0A7R9JB11"/>
<dbReference type="SUPFAM" id="SSF52540">
    <property type="entry name" value="P-loop containing nucleoside triphosphate hydrolases"/>
    <property type="match status" value="1"/>
</dbReference>
<keyword evidence="4" id="KW-0238">DNA-binding</keyword>
<dbReference type="GO" id="GO:0042393">
    <property type="term" value="F:histone binding"/>
    <property type="evidence" value="ECO:0007669"/>
    <property type="project" value="TreeGrafter"/>
</dbReference>
<dbReference type="PANTHER" id="PTHR45685:SF2">
    <property type="entry name" value="CHROMATIN-REMODELING ATPASE INO80"/>
    <property type="match status" value="1"/>
</dbReference>
<dbReference type="InterPro" id="IPR050520">
    <property type="entry name" value="INO80/SWR1_helicase"/>
</dbReference>
<feature type="region of interest" description="Disordered" evidence="5">
    <location>
        <begin position="339"/>
        <end position="388"/>
    </location>
</feature>
<evidence type="ECO:0000256" key="3">
    <source>
        <dbReference type="ARBA" id="ARBA00022840"/>
    </source>
</evidence>
<keyword evidence="4" id="KW-0234">DNA repair</keyword>